<dbReference type="Pfam" id="PF00078">
    <property type="entry name" value="RVT_1"/>
    <property type="match status" value="1"/>
</dbReference>
<dbReference type="PROSITE" id="PS50878">
    <property type="entry name" value="RT_POL"/>
    <property type="match status" value="1"/>
</dbReference>
<dbReference type="InterPro" id="IPR000477">
    <property type="entry name" value="RT_dom"/>
</dbReference>
<dbReference type="PANTHER" id="PTHR47027:SF20">
    <property type="entry name" value="REVERSE TRANSCRIPTASE-LIKE PROTEIN WITH RNA-DIRECTED DNA POLYMERASE DOMAIN"/>
    <property type="match status" value="1"/>
</dbReference>
<dbReference type="EMBL" id="LSMT01000143">
    <property type="protein sequence ID" value="PFX25743.1"/>
    <property type="molecule type" value="Genomic_DNA"/>
</dbReference>
<sequence length="362" mass="42358">MVKALYADFECGVVDGQDTTEWFKIKTGVKQGCNMSGLLFTVVVDWVMRNASKEGNTGIRLKFTTKLEDLDFADDIALLSSTGQHIQTKTDKLAHEAERVGLKVNVDKCKLLRLNSRSNDVVEVYRRGIEDTDRFVYLGATVPKRVEALKKYRTDGCLRRIFKIRWQERITNKEVLKMAEMENLSEDVRRRRWKFIGHIMRKEPNNDCRTALTWTPKTTWRKTAEREGEKAGWKNWSETTWRKTAEREGEKAGWKNWSEFYICAMVILCLWCAFGELEHKYHDKVEKTLDKDFLAELGSEGTTKGIDKLQRKASYSWEFDSAVLPGGKVLWLVQHRLIYIKVWRLWSDCSRLWSQKRLSFCV</sequence>
<name>A0A2B4S9N4_STYPI</name>
<organism evidence="2 3">
    <name type="scientific">Stylophora pistillata</name>
    <name type="common">Smooth cauliflower coral</name>
    <dbReference type="NCBI Taxonomy" id="50429"/>
    <lineage>
        <taxon>Eukaryota</taxon>
        <taxon>Metazoa</taxon>
        <taxon>Cnidaria</taxon>
        <taxon>Anthozoa</taxon>
        <taxon>Hexacorallia</taxon>
        <taxon>Scleractinia</taxon>
        <taxon>Astrocoeniina</taxon>
        <taxon>Pocilloporidae</taxon>
        <taxon>Stylophora</taxon>
    </lineage>
</organism>
<evidence type="ECO:0000313" key="3">
    <source>
        <dbReference type="Proteomes" id="UP000225706"/>
    </source>
</evidence>
<reference evidence="3" key="1">
    <citation type="journal article" date="2017" name="bioRxiv">
        <title>Comparative analysis of the genomes of Stylophora pistillata and Acropora digitifera provides evidence for extensive differences between species of corals.</title>
        <authorList>
            <person name="Voolstra C.R."/>
            <person name="Li Y."/>
            <person name="Liew Y.J."/>
            <person name="Baumgarten S."/>
            <person name="Zoccola D."/>
            <person name="Flot J.-F."/>
            <person name="Tambutte S."/>
            <person name="Allemand D."/>
            <person name="Aranda M."/>
        </authorList>
    </citation>
    <scope>NUCLEOTIDE SEQUENCE [LARGE SCALE GENOMIC DNA]</scope>
</reference>
<dbReference type="AlphaFoldDB" id="A0A2B4S9N4"/>
<evidence type="ECO:0000313" key="2">
    <source>
        <dbReference type="EMBL" id="PFX25743.1"/>
    </source>
</evidence>
<feature type="domain" description="Reverse transcriptase" evidence="1">
    <location>
        <begin position="1"/>
        <end position="142"/>
    </location>
</feature>
<gene>
    <name evidence="2" type="primary">pol</name>
    <name evidence="2" type="ORF">AWC38_SpisGene9612</name>
</gene>
<dbReference type="OrthoDB" id="6255742at2759"/>
<dbReference type="PANTHER" id="PTHR47027">
    <property type="entry name" value="REVERSE TRANSCRIPTASE DOMAIN-CONTAINING PROTEIN"/>
    <property type="match status" value="1"/>
</dbReference>
<proteinExistence type="predicted"/>
<dbReference type="Proteomes" id="UP000225706">
    <property type="component" value="Unassembled WGS sequence"/>
</dbReference>
<protein>
    <submittedName>
        <fullName evidence="2">Retrovirus-related Pol polyprotein from type-2 retrotransposable element R2DM</fullName>
    </submittedName>
</protein>
<comment type="caution">
    <text evidence="2">The sequence shown here is derived from an EMBL/GenBank/DDBJ whole genome shotgun (WGS) entry which is preliminary data.</text>
</comment>
<dbReference type="SUPFAM" id="SSF56672">
    <property type="entry name" value="DNA/RNA polymerases"/>
    <property type="match status" value="1"/>
</dbReference>
<evidence type="ECO:0000259" key="1">
    <source>
        <dbReference type="PROSITE" id="PS50878"/>
    </source>
</evidence>
<keyword evidence="3" id="KW-1185">Reference proteome</keyword>
<accession>A0A2B4S9N4</accession>
<dbReference type="InterPro" id="IPR043502">
    <property type="entry name" value="DNA/RNA_pol_sf"/>
</dbReference>